<evidence type="ECO:0000313" key="1">
    <source>
        <dbReference type="EMBL" id="KAF0747400.1"/>
    </source>
</evidence>
<proteinExistence type="predicted"/>
<dbReference type="Proteomes" id="UP000478052">
    <property type="component" value="Unassembled WGS sequence"/>
</dbReference>
<sequence>MIIIIGFKFNAPMIYTSDAHSTKCTAERYPLAHFFFNLNLNYHKFFL</sequence>
<gene>
    <name evidence="1" type="ORF">FWK35_00032321</name>
</gene>
<dbReference type="EMBL" id="VUJU01006862">
    <property type="protein sequence ID" value="KAF0747400.1"/>
    <property type="molecule type" value="Genomic_DNA"/>
</dbReference>
<protein>
    <submittedName>
        <fullName evidence="1">Uncharacterized protein</fullName>
    </submittedName>
</protein>
<reference evidence="1 2" key="1">
    <citation type="submission" date="2019-08" db="EMBL/GenBank/DDBJ databases">
        <title>Whole genome of Aphis craccivora.</title>
        <authorList>
            <person name="Voronova N.V."/>
            <person name="Shulinski R.S."/>
            <person name="Bandarenka Y.V."/>
            <person name="Zhorov D.G."/>
            <person name="Warner D."/>
        </authorList>
    </citation>
    <scope>NUCLEOTIDE SEQUENCE [LARGE SCALE GENOMIC DNA]</scope>
    <source>
        <strain evidence="1">180601</strain>
        <tissue evidence="1">Whole Body</tissue>
    </source>
</reference>
<accession>A0A6G0Y167</accession>
<organism evidence="1 2">
    <name type="scientific">Aphis craccivora</name>
    <name type="common">Cowpea aphid</name>
    <dbReference type="NCBI Taxonomy" id="307492"/>
    <lineage>
        <taxon>Eukaryota</taxon>
        <taxon>Metazoa</taxon>
        <taxon>Ecdysozoa</taxon>
        <taxon>Arthropoda</taxon>
        <taxon>Hexapoda</taxon>
        <taxon>Insecta</taxon>
        <taxon>Pterygota</taxon>
        <taxon>Neoptera</taxon>
        <taxon>Paraneoptera</taxon>
        <taxon>Hemiptera</taxon>
        <taxon>Sternorrhyncha</taxon>
        <taxon>Aphidomorpha</taxon>
        <taxon>Aphidoidea</taxon>
        <taxon>Aphididae</taxon>
        <taxon>Aphidini</taxon>
        <taxon>Aphis</taxon>
        <taxon>Aphis</taxon>
    </lineage>
</organism>
<evidence type="ECO:0000313" key="2">
    <source>
        <dbReference type="Proteomes" id="UP000478052"/>
    </source>
</evidence>
<name>A0A6G0Y167_APHCR</name>
<comment type="caution">
    <text evidence="1">The sequence shown here is derived from an EMBL/GenBank/DDBJ whole genome shotgun (WGS) entry which is preliminary data.</text>
</comment>
<keyword evidence="2" id="KW-1185">Reference proteome</keyword>
<dbReference type="AlphaFoldDB" id="A0A6G0Y167"/>